<comment type="cofactor">
    <cofactor evidence="15">
        <name>Zn(2+)</name>
        <dbReference type="ChEBI" id="CHEBI:29105"/>
    </cofactor>
    <text evidence="15">Binds 1 zinc ion per subunit.</text>
</comment>
<evidence type="ECO:0000256" key="10">
    <source>
        <dbReference type="ARBA" id="ARBA00022884"/>
    </source>
</evidence>
<evidence type="ECO:0000256" key="13">
    <source>
        <dbReference type="ARBA" id="ARBA00024779"/>
    </source>
</evidence>
<feature type="compositionally biased region" description="Basic and acidic residues" evidence="16">
    <location>
        <begin position="520"/>
        <end position="534"/>
    </location>
</feature>
<gene>
    <name evidence="15" type="primary">alaS</name>
    <name evidence="18" type="ORF">LEP1GSC125_1222</name>
</gene>
<dbReference type="Gene3D" id="3.30.54.20">
    <property type="match status" value="1"/>
</dbReference>
<feature type="binding site" evidence="15">
    <location>
        <position position="659"/>
    </location>
    <ligand>
        <name>Zn(2+)</name>
        <dbReference type="ChEBI" id="CHEBI:29105"/>
    </ligand>
</feature>
<keyword evidence="7 15" id="KW-0547">Nucleotide-binding</keyword>
<dbReference type="GO" id="GO:0000049">
    <property type="term" value="F:tRNA binding"/>
    <property type="evidence" value="ECO:0007669"/>
    <property type="project" value="UniProtKB-KW"/>
</dbReference>
<dbReference type="Gene3D" id="3.30.980.10">
    <property type="entry name" value="Threonyl-trna Synthetase, Chain A, domain 2"/>
    <property type="match status" value="1"/>
</dbReference>
<dbReference type="GO" id="GO:0002161">
    <property type="term" value="F:aminoacyl-tRNA deacylase activity"/>
    <property type="evidence" value="ECO:0007669"/>
    <property type="project" value="TreeGrafter"/>
</dbReference>
<evidence type="ECO:0000256" key="1">
    <source>
        <dbReference type="ARBA" id="ARBA00004496"/>
    </source>
</evidence>
<dbReference type="InterPro" id="IPR002318">
    <property type="entry name" value="Ala-tRNA-lgiase_IIc"/>
</dbReference>
<dbReference type="InterPro" id="IPR009000">
    <property type="entry name" value="Transl_B-barrel_sf"/>
</dbReference>
<evidence type="ECO:0000256" key="4">
    <source>
        <dbReference type="ARBA" id="ARBA00022555"/>
    </source>
</evidence>
<dbReference type="Pfam" id="PF07973">
    <property type="entry name" value="tRNA_SAD"/>
    <property type="match status" value="1"/>
</dbReference>
<feature type="domain" description="Alanyl-transfer RNA synthetases family profile" evidence="17">
    <location>
        <begin position="22"/>
        <end position="800"/>
    </location>
</feature>
<evidence type="ECO:0000256" key="7">
    <source>
        <dbReference type="ARBA" id="ARBA00022741"/>
    </source>
</evidence>
<dbReference type="Pfam" id="PF01411">
    <property type="entry name" value="tRNA-synt_2c"/>
    <property type="match status" value="2"/>
</dbReference>
<comment type="domain">
    <text evidence="15">Consists of three domains; the N-terminal catalytic domain, the editing domain and the C-terminal C-Ala domain. The editing domain removes incorrectly charged amino acids, while the C-Ala domain, along with tRNA(Ala), serves as a bridge to cooperatively bring together the editing and aminoacylation centers thus stimulating deacylation of misacylated tRNAs.</text>
</comment>
<evidence type="ECO:0000256" key="5">
    <source>
        <dbReference type="ARBA" id="ARBA00022598"/>
    </source>
</evidence>
<comment type="similarity">
    <text evidence="2 15">Belongs to the class-II aminoacyl-tRNA synthetase family.</text>
</comment>
<dbReference type="SUPFAM" id="SSF50447">
    <property type="entry name" value="Translation proteins"/>
    <property type="match status" value="1"/>
</dbReference>
<dbReference type="GO" id="GO:0008270">
    <property type="term" value="F:zinc ion binding"/>
    <property type="evidence" value="ECO:0007669"/>
    <property type="project" value="UniProtKB-UniRule"/>
</dbReference>
<sequence length="1014" mass="112476">MPESLSPEFQAFFDFRGIMKPKSVSEIREIFLNYFKDKSHSVVPSSSLLPAGDPTLLFTTAGMVQFKPFFTGAVELPYTRATSCQKCLRTTDLEVVGKTERHCTFFEMLGNFSFGDYFKEEAIEYALDCSVNYLGFDKDKIWVTVYTDDDEAEKIWLSKGIHKDRITRLGKKDNFWGPAGDSGACGPCSELYLDRGIEKGGPDCATSGTCRPGCDCDRFLEFWNIVFNQFNQDTEGNLHPLKQTGIDTGSGLERVALLLQGVDSVYDTDELRKIISFYEELSGIKYDDVVALSKIPAQKNNTAQIAANQKAAFRVVTDHIRSVLFSIGDGIYPDRTGRGYVIRRLIRRATLFGRKLNFKEPFLYKLVDKVVEIYKPRYPELGKNASAIAKIILAEEELFLKTLELGLEKIEFLVQRTRSAGKPIFSGADAFLLYGTYGFPAEMTEEIVVEQGLGFDKKGFQEELEKDRQVSRESWKANKISLMTGQETRKTEFLGYSSILGKGNIAHLFCTLSRSSDSISQKDSKPLPIERPELHSNSLSSGSGIIKSQQNVGVSPLGNKDEMGSYDYRPSSTLKEGQTGVIVLNKTPFYPEGGGQVGDIGFLRQGKNVFKVLDTQKENDVILHFGEVLSGEFSIAQELEAEVETTRRERLRFHHSGTHLLNGALRTLLGDHVLQKGSVVSPEYLRFDFSHPSALTSEEIRKIESWVNESIRKDFRVETKELPIDDAKKTGAIATFGEKYGDRVRVVQMGDASVEFCGGTHVSHTGEIGYFFIKKESSPGAGNRRIEGVCGPAVIETFQNRFAELTESVQNLNLKIKSELGGEEKNLLITSHVPGPEEIREKLEEEGASAVTFFRDLSENIVFKIEENTSLFLKAKKSLESRDFENNNSVIEQVFSSSIETGIGKIVSAIFDDKDPSSLKGLSDNLKIREKNLLVILGSKNADNASVVITCSSQLVSKGIHCGNLVKAVCEMLGGKGGGKPDMAQGGGKEKQNLESAISFAIQLAKQTLTGEKV</sequence>
<evidence type="ECO:0000256" key="9">
    <source>
        <dbReference type="ARBA" id="ARBA00022840"/>
    </source>
</evidence>
<dbReference type="Gene3D" id="3.10.310.40">
    <property type="match status" value="1"/>
</dbReference>
<dbReference type="InterPro" id="IPR045864">
    <property type="entry name" value="aa-tRNA-synth_II/BPL/LPL"/>
</dbReference>
<dbReference type="SUPFAM" id="SSF55681">
    <property type="entry name" value="Class II aaRS and biotin synthetases"/>
    <property type="match status" value="1"/>
</dbReference>
<evidence type="ECO:0000259" key="17">
    <source>
        <dbReference type="PROSITE" id="PS50860"/>
    </source>
</evidence>
<keyword evidence="5 15" id="KW-0436">Ligase</keyword>
<evidence type="ECO:0000256" key="3">
    <source>
        <dbReference type="ARBA" id="ARBA00022490"/>
    </source>
</evidence>
<keyword evidence="6 15" id="KW-0479">Metal-binding</keyword>
<dbReference type="SMART" id="SM00863">
    <property type="entry name" value="tRNA_SAD"/>
    <property type="match status" value="1"/>
</dbReference>
<dbReference type="FunFam" id="3.30.930.10:FF:000004">
    <property type="entry name" value="Alanine--tRNA ligase"/>
    <property type="match status" value="1"/>
</dbReference>
<dbReference type="NCBIfam" id="TIGR00344">
    <property type="entry name" value="alaS"/>
    <property type="match status" value="1"/>
</dbReference>
<dbReference type="EC" id="6.1.1.7" evidence="15"/>
<reference evidence="18 19" key="1">
    <citation type="journal article" date="2014" name="Int. J. Syst. Evol. Microbiol.">
        <title>Leptospira mayottensis sp. nov., a pathogenic species of the genus Leptospira isolated from humans.</title>
        <authorList>
            <person name="Bourhy P."/>
            <person name="Collet L."/>
            <person name="Brisse S."/>
            <person name="Picardeau M."/>
        </authorList>
    </citation>
    <scope>NUCLEOTIDE SEQUENCE [LARGE SCALE GENOMIC DNA]</scope>
    <source>
        <strain evidence="18 19">200901122</strain>
    </source>
</reference>
<keyword evidence="10 15" id="KW-0694">RNA-binding</keyword>
<evidence type="ECO:0000256" key="14">
    <source>
        <dbReference type="ARBA" id="ARBA00048300"/>
    </source>
</evidence>
<comment type="function">
    <text evidence="13 15">Catalyzes the attachment of alanine to tRNA(Ala) in a two-step reaction: alanine is first activated by ATP to form Ala-AMP and then transferred to the acceptor end of tRNA(Ala). Also edits incorrectly charged Ser-tRNA(Ala) and Gly-tRNA(Ala) via its editing domain.</text>
</comment>
<dbReference type="SUPFAM" id="SSF55186">
    <property type="entry name" value="ThrRS/AlaRS common domain"/>
    <property type="match status" value="1"/>
</dbReference>
<dbReference type="InterPro" id="IPR018164">
    <property type="entry name" value="Ala-tRNA-synth_IIc_N"/>
</dbReference>
<proteinExistence type="inferred from homology"/>
<dbReference type="FunFam" id="3.10.310.40:FF:000001">
    <property type="entry name" value="Alanine--tRNA ligase"/>
    <property type="match status" value="1"/>
</dbReference>
<dbReference type="InterPro" id="IPR012947">
    <property type="entry name" value="tRNA_SAD"/>
</dbReference>
<feature type="compositionally biased region" description="Polar residues" evidence="16">
    <location>
        <begin position="535"/>
        <end position="553"/>
    </location>
</feature>
<dbReference type="Pfam" id="PF02272">
    <property type="entry name" value="DHHA1"/>
    <property type="match status" value="1"/>
</dbReference>
<dbReference type="PRINTS" id="PR00980">
    <property type="entry name" value="TRNASYNTHALA"/>
</dbReference>
<dbReference type="PANTHER" id="PTHR11777">
    <property type="entry name" value="ALANYL-TRNA SYNTHETASE"/>
    <property type="match status" value="1"/>
</dbReference>
<evidence type="ECO:0000313" key="18">
    <source>
        <dbReference type="EMBL" id="EKS01167.1"/>
    </source>
</evidence>
<keyword evidence="4 15" id="KW-0820">tRNA-binding</keyword>
<feature type="binding site" evidence="15">
    <location>
        <position position="761"/>
    </location>
    <ligand>
        <name>Zn(2+)</name>
        <dbReference type="ChEBI" id="CHEBI:29105"/>
    </ligand>
</feature>
<evidence type="ECO:0000256" key="12">
    <source>
        <dbReference type="ARBA" id="ARBA00023146"/>
    </source>
</evidence>
<feature type="region of interest" description="Disordered" evidence="16">
    <location>
        <begin position="517"/>
        <end position="565"/>
    </location>
</feature>
<feature type="binding site" evidence="15">
    <location>
        <position position="655"/>
    </location>
    <ligand>
        <name>Zn(2+)</name>
        <dbReference type="ChEBI" id="CHEBI:29105"/>
    </ligand>
</feature>
<dbReference type="InterPro" id="IPR018162">
    <property type="entry name" value="Ala-tRNA-ligase_IIc_anticod-bd"/>
</dbReference>
<evidence type="ECO:0000256" key="6">
    <source>
        <dbReference type="ARBA" id="ARBA00022723"/>
    </source>
</evidence>
<dbReference type="Gene3D" id="3.30.930.10">
    <property type="entry name" value="Bira Bifunctional Protein, Domain 2"/>
    <property type="match status" value="1"/>
</dbReference>
<keyword evidence="11 15" id="KW-0648">Protein biosynthesis</keyword>
<keyword evidence="8 15" id="KW-0862">Zinc</keyword>
<keyword evidence="9 15" id="KW-0067">ATP-binding</keyword>
<keyword evidence="3 15" id="KW-0963">Cytoplasm</keyword>
<dbReference type="GO" id="GO:0006419">
    <property type="term" value="P:alanyl-tRNA aminoacylation"/>
    <property type="evidence" value="ECO:0007669"/>
    <property type="project" value="UniProtKB-UniRule"/>
</dbReference>
<dbReference type="SUPFAM" id="SSF101353">
    <property type="entry name" value="Putative anticodon-binding domain of alanyl-tRNA synthetase (AlaRS)"/>
    <property type="match status" value="1"/>
</dbReference>
<accession>A0AA87MPV4</accession>
<dbReference type="InterPro" id="IPR018165">
    <property type="entry name" value="Ala-tRNA-synth_IIc_core"/>
</dbReference>
<protein>
    <recommendedName>
        <fullName evidence="15">Alanine--tRNA ligase</fullName>
        <ecNumber evidence="15">6.1.1.7</ecNumber>
    </recommendedName>
    <alternativeName>
        <fullName evidence="15">Alanyl-tRNA synthetase</fullName>
        <shortName evidence="15">AlaRS</shortName>
    </alternativeName>
</protein>
<name>A0AA87MPV4_9LEPT</name>
<dbReference type="FunFam" id="3.30.54.20:FF:000001">
    <property type="entry name" value="Alanine--tRNA ligase"/>
    <property type="match status" value="1"/>
</dbReference>
<comment type="caution">
    <text evidence="18">The sequence shown here is derived from an EMBL/GenBank/DDBJ whole genome shotgun (WGS) entry which is preliminary data.</text>
</comment>
<keyword evidence="12 15" id="KW-0030">Aminoacyl-tRNA synthetase</keyword>
<evidence type="ECO:0000256" key="15">
    <source>
        <dbReference type="HAMAP-Rule" id="MF_00036"/>
    </source>
</evidence>
<dbReference type="InterPro" id="IPR023033">
    <property type="entry name" value="Ala_tRNA_ligase_euk/bac"/>
</dbReference>
<evidence type="ECO:0000256" key="11">
    <source>
        <dbReference type="ARBA" id="ARBA00022917"/>
    </source>
</evidence>
<dbReference type="InterPro" id="IPR050058">
    <property type="entry name" value="Ala-tRNA_ligase"/>
</dbReference>
<dbReference type="PROSITE" id="PS50860">
    <property type="entry name" value="AA_TRNA_LIGASE_II_ALA"/>
    <property type="match status" value="1"/>
</dbReference>
<dbReference type="HAMAP" id="MF_00036_B">
    <property type="entry name" value="Ala_tRNA_synth_B"/>
    <property type="match status" value="1"/>
</dbReference>
<dbReference type="CDD" id="cd00673">
    <property type="entry name" value="AlaRS_core"/>
    <property type="match status" value="1"/>
</dbReference>
<dbReference type="GO" id="GO:0004813">
    <property type="term" value="F:alanine-tRNA ligase activity"/>
    <property type="evidence" value="ECO:0007669"/>
    <property type="project" value="UniProtKB-UniRule"/>
</dbReference>
<dbReference type="AlphaFoldDB" id="A0AA87MPV4"/>
<dbReference type="InterPro" id="IPR018163">
    <property type="entry name" value="Thr/Ala-tRNA-synth_IIc_edit"/>
</dbReference>
<dbReference type="PANTHER" id="PTHR11777:SF9">
    <property type="entry name" value="ALANINE--TRNA LIGASE, CYTOPLASMIC"/>
    <property type="match status" value="1"/>
</dbReference>
<dbReference type="GO" id="GO:0005524">
    <property type="term" value="F:ATP binding"/>
    <property type="evidence" value="ECO:0007669"/>
    <property type="project" value="UniProtKB-UniRule"/>
</dbReference>
<feature type="binding site" evidence="15">
    <location>
        <position position="757"/>
    </location>
    <ligand>
        <name>Zn(2+)</name>
        <dbReference type="ChEBI" id="CHEBI:29105"/>
    </ligand>
</feature>
<organism evidence="18 19">
    <name type="scientific">Leptospira mayottensis 200901122</name>
    <dbReference type="NCBI Taxonomy" id="1193010"/>
    <lineage>
        <taxon>Bacteria</taxon>
        <taxon>Pseudomonadati</taxon>
        <taxon>Spirochaetota</taxon>
        <taxon>Spirochaetia</taxon>
        <taxon>Leptospirales</taxon>
        <taxon>Leptospiraceae</taxon>
        <taxon>Leptospira</taxon>
    </lineage>
</organism>
<evidence type="ECO:0000256" key="16">
    <source>
        <dbReference type="SAM" id="MobiDB-lite"/>
    </source>
</evidence>
<dbReference type="InterPro" id="IPR003156">
    <property type="entry name" value="DHHA1_dom"/>
</dbReference>
<dbReference type="Proteomes" id="UP000001343">
    <property type="component" value="Unassembled WGS sequence"/>
</dbReference>
<dbReference type="EMBL" id="AKWM02000022">
    <property type="protein sequence ID" value="EKS01167.1"/>
    <property type="molecule type" value="Genomic_DNA"/>
</dbReference>
<evidence type="ECO:0000256" key="8">
    <source>
        <dbReference type="ARBA" id="ARBA00022833"/>
    </source>
</evidence>
<evidence type="ECO:0000256" key="2">
    <source>
        <dbReference type="ARBA" id="ARBA00008226"/>
    </source>
</evidence>
<dbReference type="Gene3D" id="2.40.30.130">
    <property type="match status" value="1"/>
</dbReference>
<dbReference type="FunFam" id="3.30.980.10:FF:000004">
    <property type="entry name" value="Alanine--tRNA ligase, cytoplasmic"/>
    <property type="match status" value="1"/>
</dbReference>
<dbReference type="GO" id="GO:0005829">
    <property type="term" value="C:cytosol"/>
    <property type="evidence" value="ECO:0007669"/>
    <property type="project" value="TreeGrafter"/>
</dbReference>
<evidence type="ECO:0000313" key="19">
    <source>
        <dbReference type="Proteomes" id="UP000001343"/>
    </source>
</evidence>
<comment type="subcellular location">
    <subcellularLocation>
        <location evidence="1 15">Cytoplasm</location>
    </subcellularLocation>
</comment>
<comment type="catalytic activity">
    <reaction evidence="14 15">
        <text>tRNA(Ala) + L-alanine + ATP = L-alanyl-tRNA(Ala) + AMP + diphosphate</text>
        <dbReference type="Rhea" id="RHEA:12540"/>
        <dbReference type="Rhea" id="RHEA-COMP:9657"/>
        <dbReference type="Rhea" id="RHEA-COMP:9923"/>
        <dbReference type="ChEBI" id="CHEBI:30616"/>
        <dbReference type="ChEBI" id="CHEBI:33019"/>
        <dbReference type="ChEBI" id="CHEBI:57972"/>
        <dbReference type="ChEBI" id="CHEBI:78442"/>
        <dbReference type="ChEBI" id="CHEBI:78497"/>
        <dbReference type="ChEBI" id="CHEBI:456215"/>
        <dbReference type="EC" id="6.1.1.7"/>
    </reaction>
</comment>